<comment type="caution">
    <text evidence="1">The sequence shown here is derived from an EMBL/GenBank/DDBJ whole genome shotgun (WGS) entry which is preliminary data.</text>
</comment>
<dbReference type="Proteomes" id="UP001293254">
    <property type="component" value="Unassembled WGS sequence"/>
</dbReference>
<dbReference type="AlphaFoldDB" id="A0AAE2C7K0"/>
<accession>A0AAE2C7K0</accession>
<gene>
    <name evidence="1" type="ORF">Salat_3000200</name>
</gene>
<evidence type="ECO:0000313" key="2">
    <source>
        <dbReference type="Proteomes" id="UP001293254"/>
    </source>
</evidence>
<feature type="non-terminal residue" evidence="1">
    <location>
        <position position="133"/>
    </location>
</feature>
<sequence length="133" mass="14946">MSLPRCCFPKCHCFDPDHETPALALRTLVFQLSSDTLFLGLPFPSSRRAPVAGIYSFSILLELEEYSLTVEWNKGFERGKGFAGTSALRVRFRWELLSLKKGLFSGLPGILVLLFHSFQIARTLQEGLDSFST</sequence>
<keyword evidence="2" id="KW-1185">Reference proteome</keyword>
<dbReference type="EMBL" id="JACGWO010000103">
    <property type="protein sequence ID" value="KAK4411951.1"/>
    <property type="molecule type" value="Genomic_DNA"/>
</dbReference>
<name>A0AAE2C7K0_9LAMI</name>
<proteinExistence type="predicted"/>
<protein>
    <submittedName>
        <fullName evidence="1">Uncharacterized protein</fullName>
    </submittedName>
</protein>
<reference evidence="1" key="1">
    <citation type="submission" date="2020-06" db="EMBL/GenBank/DDBJ databases">
        <authorList>
            <person name="Li T."/>
            <person name="Hu X."/>
            <person name="Zhang T."/>
            <person name="Song X."/>
            <person name="Zhang H."/>
            <person name="Dai N."/>
            <person name="Sheng W."/>
            <person name="Hou X."/>
            <person name="Wei L."/>
        </authorList>
    </citation>
    <scope>NUCLEOTIDE SEQUENCE</scope>
    <source>
        <strain evidence="1">3651</strain>
        <tissue evidence="1">Leaf</tissue>
    </source>
</reference>
<evidence type="ECO:0000313" key="1">
    <source>
        <dbReference type="EMBL" id="KAK4411951.1"/>
    </source>
</evidence>
<reference evidence="1" key="2">
    <citation type="journal article" date="2024" name="Plant">
        <title>Genomic evolution and insights into agronomic trait innovations of Sesamum species.</title>
        <authorList>
            <person name="Miao H."/>
            <person name="Wang L."/>
            <person name="Qu L."/>
            <person name="Liu H."/>
            <person name="Sun Y."/>
            <person name="Le M."/>
            <person name="Wang Q."/>
            <person name="Wei S."/>
            <person name="Zheng Y."/>
            <person name="Lin W."/>
            <person name="Duan Y."/>
            <person name="Cao H."/>
            <person name="Xiong S."/>
            <person name="Wang X."/>
            <person name="Wei L."/>
            <person name="Li C."/>
            <person name="Ma Q."/>
            <person name="Ju M."/>
            <person name="Zhao R."/>
            <person name="Li G."/>
            <person name="Mu C."/>
            <person name="Tian Q."/>
            <person name="Mei H."/>
            <person name="Zhang T."/>
            <person name="Gao T."/>
            <person name="Zhang H."/>
        </authorList>
    </citation>
    <scope>NUCLEOTIDE SEQUENCE</scope>
    <source>
        <strain evidence="1">3651</strain>
    </source>
</reference>
<organism evidence="1 2">
    <name type="scientific">Sesamum alatum</name>
    <dbReference type="NCBI Taxonomy" id="300844"/>
    <lineage>
        <taxon>Eukaryota</taxon>
        <taxon>Viridiplantae</taxon>
        <taxon>Streptophyta</taxon>
        <taxon>Embryophyta</taxon>
        <taxon>Tracheophyta</taxon>
        <taxon>Spermatophyta</taxon>
        <taxon>Magnoliopsida</taxon>
        <taxon>eudicotyledons</taxon>
        <taxon>Gunneridae</taxon>
        <taxon>Pentapetalae</taxon>
        <taxon>asterids</taxon>
        <taxon>lamiids</taxon>
        <taxon>Lamiales</taxon>
        <taxon>Pedaliaceae</taxon>
        <taxon>Sesamum</taxon>
    </lineage>
</organism>